<feature type="transmembrane region" description="Helical" evidence="1">
    <location>
        <begin position="37"/>
        <end position="55"/>
    </location>
</feature>
<name>A0ABV2TIE2_9RHOO</name>
<organism evidence="2 3">
    <name type="scientific">Uliginosibacterium flavum</name>
    <dbReference type="NCBI Taxonomy" id="1396831"/>
    <lineage>
        <taxon>Bacteria</taxon>
        <taxon>Pseudomonadati</taxon>
        <taxon>Pseudomonadota</taxon>
        <taxon>Betaproteobacteria</taxon>
        <taxon>Rhodocyclales</taxon>
        <taxon>Zoogloeaceae</taxon>
        <taxon>Uliginosibacterium</taxon>
    </lineage>
</organism>
<evidence type="ECO:0008006" key="4">
    <source>
        <dbReference type="Google" id="ProtNLM"/>
    </source>
</evidence>
<feature type="transmembrane region" description="Helical" evidence="1">
    <location>
        <begin position="103"/>
        <end position="130"/>
    </location>
</feature>
<protein>
    <recommendedName>
        <fullName evidence="4">Cobalt transport protein</fullName>
    </recommendedName>
</protein>
<evidence type="ECO:0000313" key="3">
    <source>
        <dbReference type="Proteomes" id="UP001549691"/>
    </source>
</evidence>
<dbReference type="EMBL" id="JBEWZI010000004">
    <property type="protein sequence ID" value="MET7013674.1"/>
    <property type="molecule type" value="Genomic_DNA"/>
</dbReference>
<feature type="transmembrane region" description="Helical" evidence="1">
    <location>
        <begin position="62"/>
        <end position="83"/>
    </location>
</feature>
<accession>A0ABV2TIE2</accession>
<keyword evidence="1" id="KW-1133">Transmembrane helix</keyword>
<keyword evidence="1" id="KW-0812">Transmembrane</keyword>
<dbReference type="Proteomes" id="UP001549691">
    <property type="component" value="Unassembled WGS sequence"/>
</dbReference>
<proteinExistence type="predicted"/>
<evidence type="ECO:0000256" key="1">
    <source>
        <dbReference type="SAM" id="Phobius"/>
    </source>
</evidence>
<reference evidence="2 3" key="1">
    <citation type="submission" date="2024-07" db="EMBL/GenBank/DDBJ databases">
        <title>Uliginosibacterium flavum JJ3220;KACC:17644.</title>
        <authorList>
            <person name="Kim M.K."/>
        </authorList>
    </citation>
    <scope>NUCLEOTIDE SEQUENCE [LARGE SCALE GENOMIC DNA]</scope>
    <source>
        <strain evidence="2 3">KACC:17644</strain>
    </source>
</reference>
<comment type="caution">
    <text evidence="2">The sequence shown here is derived from an EMBL/GenBank/DDBJ whole genome shotgun (WGS) entry which is preliminary data.</text>
</comment>
<keyword evidence="3" id="KW-1185">Reference proteome</keyword>
<evidence type="ECO:0000313" key="2">
    <source>
        <dbReference type="EMBL" id="MET7013674.1"/>
    </source>
</evidence>
<sequence>MLKAMLNSIHPAVFVTAGFFLIARLQSISPAVLPWWAGSLVLLGLLGCAQGWLRIVRRMRYIFLALLILFAWQTPGILMLPGLGAFSPTWDGVQAVQDPVLRLLAVVSVVALMLHYLSIEAWVNSLYILLRPLRVLGFSPERFAVRLRLVLDYVERRDLEWRHCLDAALQEATVLEEEVWPVHELSWIDRVLLLCLFVLTLGSLL</sequence>
<keyword evidence="1" id="KW-0472">Membrane</keyword>
<gene>
    <name evidence="2" type="ORF">ABXR19_05705</name>
</gene>
<dbReference type="RefSeq" id="WP_354600135.1">
    <property type="nucleotide sequence ID" value="NZ_JBEWZI010000004.1"/>
</dbReference>